<evidence type="ECO:0000313" key="1">
    <source>
        <dbReference type="EMBL" id="KTC81392.1"/>
    </source>
</evidence>
<organism evidence="1 2">
    <name type="scientific">Legionella brunensis</name>
    <dbReference type="NCBI Taxonomy" id="29422"/>
    <lineage>
        <taxon>Bacteria</taxon>
        <taxon>Pseudomonadati</taxon>
        <taxon>Pseudomonadota</taxon>
        <taxon>Gammaproteobacteria</taxon>
        <taxon>Legionellales</taxon>
        <taxon>Legionellaceae</taxon>
        <taxon>Legionella</taxon>
    </lineage>
</organism>
<dbReference type="STRING" id="29422.Lbru_1912"/>
<dbReference type="EMBL" id="LNXV01000029">
    <property type="protein sequence ID" value="KTC81392.1"/>
    <property type="molecule type" value="Genomic_DNA"/>
</dbReference>
<keyword evidence="2" id="KW-1185">Reference proteome</keyword>
<dbReference type="AlphaFoldDB" id="A0A0W0SDE2"/>
<accession>A0A0W0SDE2</accession>
<sequence>MRTRVNSRQHNLATVSSDKAAEDAFYTQGLFSLYSFFDKEMRKQHKIKANENNRWLYDKNDAAVPKKFYMYAIGKNGALYIGNPTVHSQFKAGKETQSAGWIDYQWNEEKQEVTLIIDNCSGHYTPTLSQFLSGLHGLHEAKMLPDRFTIRLSKLTKFDYSMDADFWENARLDSPSTEKSAMVTVTYSAKNKGFIFSRETGQSYEMSKEQIFENDSPNLTPNLS</sequence>
<name>A0A0W0SDE2_9GAMM</name>
<dbReference type="Proteomes" id="UP000054742">
    <property type="component" value="Unassembled WGS sequence"/>
</dbReference>
<proteinExistence type="predicted"/>
<evidence type="ECO:0000313" key="2">
    <source>
        <dbReference type="Proteomes" id="UP000054742"/>
    </source>
</evidence>
<protein>
    <submittedName>
        <fullName evidence="1">Uncharacterized protein</fullName>
    </submittedName>
</protein>
<gene>
    <name evidence="1" type="ORF">Lbru_1912</name>
</gene>
<comment type="caution">
    <text evidence="1">The sequence shown here is derived from an EMBL/GenBank/DDBJ whole genome shotgun (WGS) entry which is preliminary data.</text>
</comment>
<reference evidence="1 2" key="1">
    <citation type="submission" date="2015-11" db="EMBL/GenBank/DDBJ databases">
        <title>Genomic analysis of 38 Legionella species identifies large and diverse effector repertoires.</title>
        <authorList>
            <person name="Burstein D."/>
            <person name="Amaro F."/>
            <person name="Zusman T."/>
            <person name="Lifshitz Z."/>
            <person name="Cohen O."/>
            <person name="Gilbert J.A."/>
            <person name="Pupko T."/>
            <person name="Shuman H.A."/>
            <person name="Segal G."/>
        </authorList>
    </citation>
    <scope>NUCLEOTIDE SEQUENCE [LARGE SCALE GENOMIC DNA]</scope>
    <source>
        <strain evidence="1 2">ATCC 43878</strain>
    </source>
</reference>
<dbReference type="OrthoDB" id="5652538at2"/>
<dbReference type="RefSeq" id="WP_058441912.1">
    <property type="nucleotide sequence ID" value="NZ_CAAAHU010000002.1"/>
</dbReference>
<dbReference type="PATRIC" id="fig|29422.6.peg.2040"/>